<evidence type="ECO:0000313" key="1">
    <source>
        <dbReference type="EMBL" id="AWR96283.1"/>
    </source>
</evidence>
<name>A0A2U9IJS7_9CREN</name>
<dbReference type="OrthoDB" id="36293at2157"/>
<evidence type="ECO:0000313" key="2">
    <source>
        <dbReference type="Proteomes" id="UP000248410"/>
    </source>
</evidence>
<proteinExistence type="predicted"/>
<dbReference type="GeneID" id="36836531"/>
<organism evidence="1 2">
    <name type="scientific">Acidianus sulfidivorans JP7</name>
    <dbReference type="NCBI Taxonomy" id="619593"/>
    <lineage>
        <taxon>Archaea</taxon>
        <taxon>Thermoproteota</taxon>
        <taxon>Thermoprotei</taxon>
        <taxon>Sulfolobales</taxon>
        <taxon>Sulfolobaceae</taxon>
        <taxon>Acidianus</taxon>
    </lineage>
</organism>
<dbReference type="EMBL" id="CP029288">
    <property type="protein sequence ID" value="AWR96283.1"/>
    <property type="molecule type" value="Genomic_DNA"/>
</dbReference>
<dbReference type="Proteomes" id="UP000248410">
    <property type="component" value="Chromosome"/>
</dbReference>
<dbReference type="RefSeq" id="WP_110379173.1">
    <property type="nucleotide sequence ID" value="NZ_CP029288.2"/>
</dbReference>
<keyword evidence="2" id="KW-1185">Reference proteome</keyword>
<dbReference type="AlphaFoldDB" id="A0A2U9IJS7"/>
<gene>
    <name evidence="1" type="ORF">DFR86_01140</name>
</gene>
<reference evidence="1 2" key="1">
    <citation type="submission" date="2018-05" db="EMBL/GenBank/DDBJ databases">
        <title>Complete Genome Sequences of Extremely Thermoacidophilic, Metal-Mobilizing Type-Strain Members of the Archaeal Family Sulfolobaceae: Acidianus brierleyi DSM-1651T, Acidianus sulfidivorans DSM-18786T, Metallosphaera hakonensis DSM-7519T, and Metallosphaera prunae DSM-10039T.</title>
        <authorList>
            <person name="Counts J.A."/>
            <person name="Kelly R.M."/>
        </authorList>
    </citation>
    <scope>NUCLEOTIDE SEQUENCE [LARGE SCALE GENOMIC DNA]</scope>
    <source>
        <strain evidence="1 2">JP7</strain>
    </source>
</reference>
<sequence length="167" mass="19634">MTVEPIYAKGYFYMSITGDVYELITFYYYDDENYYISLDQNSLRAEKQKMKYNMQYYLDREIIMVNSKRVHAKVLKVSISLLSANYPIVDFVAKFNCKLKKGINTYVDKYDNEVAEYPYDFVWILPGRIIKTKISGKIEVHDNMLYVNVSKGTKVGGEEKIVFKILN</sequence>
<protein>
    <submittedName>
        <fullName evidence="1">Uncharacterized protein</fullName>
    </submittedName>
</protein>
<dbReference type="KEGG" id="asul:DFR86_01140"/>
<accession>A0A2U9IJS7</accession>